<accession>A0ABW1VH98</accession>
<keyword evidence="1" id="KW-0812">Transmembrane</keyword>
<dbReference type="RefSeq" id="WP_386733019.1">
    <property type="nucleotide sequence ID" value="NZ_JBHSTP010000004.1"/>
</dbReference>
<sequence length="122" mass="12268">MSATIPAIPPAPADPAFATAQSGLQTSGQPDFAGPVASVQEETKGFSISSLVLGLVSIVAGWTFLAPIVGLVAGIMALSREPSSRTIAIWGIVLNSVMLGGSLLVGIAAFAFGLALLPFAFL</sequence>
<protein>
    <submittedName>
        <fullName evidence="2">DUF4190 domain-containing protein</fullName>
    </submittedName>
</protein>
<proteinExistence type="predicted"/>
<keyword evidence="3" id="KW-1185">Reference proteome</keyword>
<feature type="transmembrane region" description="Helical" evidence="1">
    <location>
        <begin position="51"/>
        <end position="75"/>
    </location>
</feature>
<keyword evidence="1" id="KW-1133">Transmembrane helix</keyword>
<gene>
    <name evidence="2" type="ORF">ACFQB0_14480</name>
</gene>
<feature type="transmembrane region" description="Helical" evidence="1">
    <location>
        <begin position="87"/>
        <end position="120"/>
    </location>
</feature>
<organism evidence="2 3">
    <name type="scientific">Luethyella okanaganae</name>
    <dbReference type="NCBI Taxonomy" id="69372"/>
    <lineage>
        <taxon>Bacteria</taxon>
        <taxon>Bacillati</taxon>
        <taxon>Actinomycetota</taxon>
        <taxon>Actinomycetes</taxon>
        <taxon>Micrococcales</taxon>
        <taxon>Microbacteriaceae</taxon>
        <taxon>Luethyella</taxon>
    </lineage>
</organism>
<dbReference type="Proteomes" id="UP001596306">
    <property type="component" value="Unassembled WGS sequence"/>
</dbReference>
<evidence type="ECO:0000313" key="3">
    <source>
        <dbReference type="Proteomes" id="UP001596306"/>
    </source>
</evidence>
<name>A0ABW1VH98_9MICO</name>
<evidence type="ECO:0000313" key="2">
    <source>
        <dbReference type="EMBL" id="MFC6357314.1"/>
    </source>
</evidence>
<dbReference type="EMBL" id="JBHSTP010000004">
    <property type="protein sequence ID" value="MFC6357314.1"/>
    <property type="molecule type" value="Genomic_DNA"/>
</dbReference>
<keyword evidence="1" id="KW-0472">Membrane</keyword>
<reference evidence="3" key="1">
    <citation type="journal article" date="2019" name="Int. J. Syst. Evol. Microbiol.">
        <title>The Global Catalogue of Microorganisms (GCM) 10K type strain sequencing project: providing services to taxonomists for standard genome sequencing and annotation.</title>
        <authorList>
            <consortium name="The Broad Institute Genomics Platform"/>
            <consortium name="The Broad Institute Genome Sequencing Center for Infectious Disease"/>
            <person name="Wu L."/>
            <person name="Ma J."/>
        </authorList>
    </citation>
    <scope>NUCLEOTIDE SEQUENCE [LARGE SCALE GENOMIC DNA]</scope>
    <source>
        <strain evidence="3">CCUG 43304</strain>
    </source>
</reference>
<evidence type="ECO:0000256" key="1">
    <source>
        <dbReference type="SAM" id="Phobius"/>
    </source>
</evidence>
<comment type="caution">
    <text evidence="2">The sequence shown here is derived from an EMBL/GenBank/DDBJ whole genome shotgun (WGS) entry which is preliminary data.</text>
</comment>